<feature type="region of interest" description="Disordered" evidence="1">
    <location>
        <begin position="74"/>
        <end position="94"/>
    </location>
</feature>
<evidence type="ECO:0000313" key="2">
    <source>
        <dbReference type="RefSeq" id="XP_059603296.1"/>
    </source>
</evidence>
<organism evidence="2">
    <name type="scientific">Aspergillus niger</name>
    <dbReference type="NCBI Taxonomy" id="5061"/>
    <lineage>
        <taxon>Eukaryota</taxon>
        <taxon>Fungi</taxon>
        <taxon>Dikarya</taxon>
        <taxon>Ascomycota</taxon>
        <taxon>Pezizomycotina</taxon>
        <taxon>Eurotiomycetes</taxon>
        <taxon>Eurotiomycetidae</taxon>
        <taxon>Eurotiales</taxon>
        <taxon>Aspergillaceae</taxon>
        <taxon>Aspergillus</taxon>
        <taxon>Aspergillus subgen. Circumdati</taxon>
    </lineage>
</organism>
<dbReference type="KEGG" id="ang:An01g09420"/>
<accession>A0AAJ8BVG4</accession>
<dbReference type="AlphaFoldDB" id="A0AAJ8BVG4"/>
<proteinExistence type="predicted"/>
<sequence length="94" mass="10583">MAQLTMQWSLVENQQQTEPLKYDYSISQSNWNYTNECASAATPPGLLVARCCLKRELEGMLAPWRLSFARSTNEAHNNDGLDQAKRGKPIVPAK</sequence>
<protein>
    <submittedName>
        <fullName evidence="2">Uncharacterized protein</fullName>
    </submittedName>
</protein>
<gene>
    <name evidence="2" type="ORF">An01g09420</name>
</gene>
<dbReference type="VEuPathDB" id="FungiDB:An01g09420"/>
<dbReference type="RefSeq" id="XP_059603296.1">
    <property type="nucleotide sequence ID" value="XM_059750519.1"/>
</dbReference>
<dbReference type="GeneID" id="84590046"/>
<reference evidence="2" key="1">
    <citation type="submission" date="2025-02" db="EMBL/GenBank/DDBJ databases">
        <authorList>
            <consortium name="NCBI Genome Project"/>
        </authorList>
    </citation>
    <scope>NUCLEOTIDE SEQUENCE</scope>
</reference>
<reference evidence="2" key="2">
    <citation type="submission" date="2025-08" db="UniProtKB">
        <authorList>
            <consortium name="RefSeq"/>
        </authorList>
    </citation>
    <scope>IDENTIFICATION</scope>
</reference>
<feature type="compositionally biased region" description="Basic and acidic residues" evidence="1">
    <location>
        <begin position="76"/>
        <end position="85"/>
    </location>
</feature>
<name>A0AAJ8BVG4_ASPNG</name>
<evidence type="ECO:0000256" key="1">
    <source>
        <dbReference type="SAM" id="MobiDB-lite"/>
    </source>
</evidence>